<evidence type="ECO:0000313" key="4">
    <source>
        <dbReference type="EMBL" id="SUN76863.1"/>
    </source>
</evidence>
<dbReference type="PANTHER" id="PTHR36435">
    <property type="entry name" value="SLR1288 PROTEIN"/>
    <property type="match status" value="1"/>
</dbReference>
<dbReference type="Pfam" id="PF02517">
    <property type="entry name" value="Rce1-like"/>
    <property type="match status" value="1"/>
</dbReference>
<comment type="similarity">
    <text evidence="1">Belongs to the UPF0177 family.</text>
</comment>
<dbReference type="EMBL" id="UHFR01000005">
    <property type="protein sequence ID" value="SUN76863.1"/>
    <property type="molecule type" value="Genomic_DNA"/>
</dbReference>
<feature type="transmembrane region" description="Helical" evidence="2">
    <location>
        <begin position="7"/>
        <end position="30"/>
    </location>
</feature>
<dbReference type="PANTHER" id="PTHR36435:SF1">
    <property type="entry name" value="CAAX AMINO TERMINAL PROTEASE FAMILY PROTEIN"/>
    <property type="match status" value="1"/>
</dbReference>
<sequence>MKFILNVAKVIALIFLVVVCNVIPILFIQLDKFLPMVAKILLSIAYVILIGFVIYFLWKKYRSYQSQEVNKLKFGWKDFGIALLFFLAGRIIAIVGTYVNFLLTGHTTTANDAGIQSVGGGQTGIFPMFIILFMLLIGVSGPIIEELVFRGFIKIVLFSEKTSKILVAIVTSLIFGLVHITNFIELPLYFLMGVLLYMSYARRNNILDSIVVHMLNNLPMALLVGISLFFQ</sequence>
<evidence type="ECO:0000256" key="1">
    <source>
        <dbReference type="ARBA" id="ARBA00009067"/>
    </source>
</evidence>
<dbReference type="AlphaFoldDB" id="A0A380KY14"/>
<keyword evidence="2" id="KW-0472">Membrane</keyword>
<keyword evidence="4" id="KW-0378">Hydrolase</keyword>
<keyword evidence="5" id="KW-1185">Reference proteome</keyword>
<keyword evidence="2" id="KW-1133">Transmembrane helix</keyword>
<dbReference type="RefSeq" id="WP_018372443.1">
    <property type="nucleotide sequence ID" value="NZ_UHFR01000005.1"/>
</dbReference>
<dbReference type="STRING" id="1123307.GCA_000380065_01723"/>
<dbReference type="InterPro" id="IPR052710">
    <property type="entry name" value="CAAX_protease"/>
</dbReference>
<dbReference type="OrthoDB" id="8607342at2"/>
<name>A0A380KY14_9STRE</name>
<dbReference type="GO" id="GO:0004175">
    <property type="term" value="F:endopeptidase activity"/>
    <property type="evidence" value="ECO:0007669"/>
    <property type="project" value="UniProtKB-ARBA"/>
</dbReference>
<evidence type="ECO:0000313" key="5">
    <source>
        <dbReference type="Proteomes" id="UP000254634"/>
    </source>
</evidence>
<feature type="transmembrane region" description="Helical" evidence="2">
    <location>
        <begin position="210"/>
        <end position="230"/>
    </location>
</feature>
<organism evidence="4 5">
    <name type="scientific">Streptococcus massiliensis</name>
    <dbReference type="NCBI Taxonomy" id="313439"/>
    <lineage>
        <taxon>Bacteria</taxon>
        <taxon>Bacillati</taxon>
        <taxon>Bacillota</taxon>
        <taxon>Bacilli</taxon>
        <taxon>Lactobacillales</taxon>
        <taxon>Streptococcaceae</taxon>
        <taxon>Streptococcus</taxon>
    </lineage>
</organism>
<evidence type="ECO:0000256" key="2">
    <source>
        <dbReference type="SAM" id="Phobius"/>
    </source>
</evidence>
<dbReference type="InterPro" id="IPR003675">
    <property type="entry name" value="Rce1/LyrA-like_dom"/>
</dbReference>
<feature type="transmembrane region" description="Helical" evidence="2">
    <location>
        <begin position="165"/>
        <end position="190"/>
    </location>
</feature>
<dbReference type="Proteomes" id="UP000254634">
    <property type="component" value="Unassembled WGS sequence"/>
</dbReference>
<feature type="transmembrane region" description="Helical" evidence="2">
    <location>
        <begin position="79"/>
        <end position="103"/>
    </location>
</feature>
<evidence type="ECO:0000259" key="3">
    <source>
        <dbReference type="Pfam" id="PF02517"/>
    </source>
</evidence>
<dbReference type="GO" id="GO:0080120">
    <property type="term" value="P:CAAX-box protein maturation"/>
    <property type="evidence" value="ECO:0007669"/>
    <property type="project" value="UniProtKB-ARBA"/>
</dbReference>
<feature type="transmembrane region" description="Helical" evidence="2">
    <location>
        <begin position="123"/>
        <end position="144"/>
    </location>
</feature>
<proteinExistence type="inferred from homology"/>
<keyword evidence="2" id="KW-0812">Transmembrane</keyword>
<feature type="transmembrane region" description="Helical" evidence="2">
    <location>
        <begin position="36"/>
        <end position="58"/>
    </location>
</feature>
<reference evidence="4" key="1">
    <citation type="submission" date="2018-06" db="EMBL/GenBank/DDBJ databases">
        <authorList>
            <consortium name="Pathogen Informatics"/>
            <person name="Doyle S."/>
        </authorList>
    </citation>
    <scope>NUCLEOTIDE SEQUENCE [LARGE SCALE GENOMIC DNA]</scope>
    <source>
        <strain evidence="4">NCTC13765</strain>
    </source>
</reference>
<protein>
    <submittedName>
        <fullName evidence="4">CAAX amino terminal protease family protein</fullName>
    </submittedName>
</protein>
<keyword evidence="4" id="KW-0645">Protease</keyword>
<feature type="domain" description="CAAX prenyl protease 2/Lysostaphin resistance protein A-like" evidence="3">
    <location>
        <begin position="129"/>
        <end position="218"/>
    </location>
</feature>
<gene>
    <name evidence="4" type="ORF">NCTC13765_01364</name>
</gene>
<dbReference type="GO" id="GO:0006508">
    <property type="term" value="P:proteolysis"/>
    <property type="evidence" value="ECO:0007669"/>
    <property type="project" value="UniProtKB-KW"/>
</dbReference>
<accession>A0A380KY14</accession>